<dbReference type="PANTHER" id="PTHR43625:SF86">
    <property type="entry name" value="NADP-DEPENDENT OXIDOREDUCTASE DOMAIN-CONTAINING PROTEIN"/>
    <property type="match status" value="1"/>
</dbReference>
<protein>
    <recommendedName>
        <fullName evidence="5">NADP-dependent oxidoreductase domain-containing protein</fullName>
    </recommendedName>
</protein>
<dbReference type="InterPro" id="IPR050791">
    <property type="entry name" value="Aldo-Keto_reductase"/>
</dbReference>
<reference evidence="4" key="1">
    <citation type="submission" date="2016-02" db="EMBL/GenBank/DDBJ databases">
        <title>WGS assembly of Manihot esculenta.</title>
        <authorList>
            <person name="Bredeson J.V."/>
            <person name="Prochnik S.E."/>
            <person name="Lyons J.B."/>
            <person name="Schmutz J."/>
            <person name="Grimwood J."/>
            <person name="Vrebalov J."/>
            <person name="Bart R.S."/>
            <person name="Amuge T."/>
            <person name="Ferguson M.E."/>
            <person name="Green R."/>
            <person name="Putnam N."/>
            <person name="Stites J."/>
            <person name="Rounsley S."/>
            <person name="Rokhsar D.S."/>
        </authorList>
    </citation>
    <scope>NUCLEOTIDE SEQUENCE [LARGE SCALE GENOMIC DNA]</scope>
    <source>
        <tissue evidence="4">Leaf</tissue>
    </source>
</reference>
<dbReference type="PANTHER" id="PTHR43625">
    <property type="entry name" value="AFLATOXIN B1 ALDEHYDE REDUCTASE"/>
    <property type="match status" value="1"/>
</dbReference>
<dbReference type="STRING" id="3983.A0A2C9VIC6"/>
<dbReference type="AlphaFoldDB" id="A0A2C9VIC6"/>
<dbReference type="EMBL" id="CM004394">
    <property type="protein sequence ID" value="OAY44228.1"/>
    <property type="molecule type" value="Genomic_DNA"/>
</dbReference>
<sequence>MAKKQKFVVPRVKLGTQGLEVKSQSMELSGLYNDPVFEEFGISIIKEAFIRGITFLDTADVYDLTFLFFLLIFSFYFFPFSKIFSKHNVNRCSGMGF</sequence>
<accession>A0A2C9VIC6</accession>
<proteinExistence type="predicted"/>
<keyword evidence="2" id="KW-0560">Oxidoreductase</keyword>
<name>A0A2C9VIC6_MANES</name>
<evidence type="ECO:0000256" key="3">
    <source>
        <dbReference type="SAM" id="Phobius"/>
    </source>
</evidence>
<keyword evidence="1" id="KW-0521">NADP</keyword>
<dbReference type="SUPFAM" id="SSF51430">
    <property type="entry name" value="NAD(P)-linked oxidoreductase"/>
    <property type="match status" value="1"/>
</dbReference>
<evidence type="ECO:0008006" key="5">
    <source>
        <dbReference type="Google" id="ProtNLM"/>
    </source>
</evidence>
<feature type="transmembrane region" description="Helical" evidence="3">
    <location>
        <begin position="61"/>
        <end position="78"/>
    </location>
</feature>
<keyword evidence="3" id="KW-0472">Membrane</keyword>
<dbReference type="GO" id="GO:0016491">
    <property type="term" value="F:oxidoreductase activity"/>
    <property type="evidence" value="ECO:0007669"/>
    <property type="project" value="UniProtKB-KW"/>
</dbReference>
<keyword evidence="3" id="KW-1133">Transmembrane helix</keyword>
<organism evidence="4">
    <name type="scientific">Manihot esculenta</name>
    <name type="common">Cassava</name>
    <name type="synonym">Jatropha manihot</name>
    <dbReference type="NCBI Taxonomy" id="3983"/>
    <lineage>
        <taxon>Eukaryota</taxon>
        <taxon>Viridiplantae</taxon>
        <taxon>Streptophyta</taxon>
        <taxon>Embryophyta</taxon>
        <taxon>Tracheophyta</taxon>
        <taxon>Spermatophyta</taxon>
        <taxon>Magnoliopsida</taxon>
        <taxon>eudicotyledons</taxon>
        <taxon>Gunneridae</taxon>
        <taxon>Pentapetalae</taxon>
        <taxon>rosids</taxon>
        <taxon>fabids</taxon>
        <taxon>Malpighiales</taxon>
        <taxon>Euphorbiaceae</taxon>
        <taxon>Crotonoideae</taxon>
        <taxon>Manihoteae</taxon>
        <taxon>Manihot</taxon>
    </lineage>
</organism>
<evidence type="ECO:0000313" key="4">
    <source>
        <dbReference type="EMBL" id="OAY44228.1"/>
    </source>
</evidence>
<gene>
    <name evidence="4" type="ORF">MANES_08G133400</name>
</gene>
<evidence type="ECO:0000256" key="1">
    <source>
        <dbReference type="ARBA" id="ARBA00022857"/>
    </source>
</evidence>
<evidence type="ECO:0000256" key="2">
    <source>
        <dbReference type="ARBA" id="ARBA00023002"/>
    </source>
</evidence>
<dbReference type="InterPro" id="IPR036812">
    <property type="entry name" value="NAD(P)_OxRdtase_dom_sf"/>
</dbReference>
<keyword evidence="3" id="KW-0812">Transmembrane</keyword>